<feature type="binding site" evidence="9">
    <location>
        <position position="274"/>
    </location>
    <ligand>
        <name>substrate</name>
    </ligand>
</feature>
<dbReference type="InterPro" id="IPR015422">
    <property type="entry name" value="PyrdxlP-dep_Trfase_small"/>
</dbReference>
<keyword evidence="7 9" id="KW-0663">Pyridoxal phosphate</keyword>
<dbReference type="GO" id="GO:0005737">
    <property type="term" value="C:cytoplasm"/>
    <property type="evidence" value="ECO:0007669"/>
    <property type="project" value="UniProtKB-SubCell"/>
</dbReference>
<evidence type="ECO:0000256" key="1">
    <source>
        <dbReference type="ARBA" id="ARBA00001933"/>
    </source>
</evidence>
<dbReference type="RefSeq" id="WP_014499444.1">
    <property type="nucleotide sequence ID" value="NC_017256.1"/>
</dbReference>
<dbReference type="InterPro" id="IPR005815">
    <property type="entry name" value="BioA"/>
</dbReference>
<dbReference type="NCBIfam" id="TIGR00508">
    <property type="entry name" value="bioA"/>
    <property type="match status" value="1"/>
</dbReference>
<feature type="binding site" evidence="9">
    <location>
        <begin position="308"/>
        <end position="309"/>
    </location>
    <ligand>
        <name>pyridoxal 5'-phosphate</name>
        <dbReference type="ChEBI" id="CHEBI:597326"/>
    </ligand>
</feature>
<feature type="binding site" evidence="9">
    <location>
        <position position="391"/>
    </location>
    <ligand>
        <name>substrate</name>
    </ligand>
</feature>
<name>G2LN06_9GAMM</name>
<feature type="binding site" evidence="9">
    <location>
        <position position="52"/>
    </location>
    <ligand>
        <name>substrate</name>
    </ligand>
</feature>
<dbReference type="EMBL" id="CP002645">
    <property type="protein sequence ID" value="AEO08644.1"/>
    <property type="molecule type" value="Genomic_DNA"/>
</dbReference>
<keyword evidence="6 9" id="KW-0093">Biotin biosynthesis</keyword>
<keyword evidence="5 9" id="KW-0949">S-adenosyl-L-methionine</keyword>
<feature type="site" description="Participates in the substrate recognition with KAPA and in a stacking interaction with the adenine ring of SAM" evidence="9">
    <location>
        <position position="17"/>
    </location>
</feature>
<dbReference type="InterPro" id="IPR049704">
    <property type="entry name" value="Aminotrans_3_PPA_site"/>
</dbReference>
<dbReference type="Proteomes" id="UP000001269">
    <property type="component" value="Chromosome"/>
</dbReference>
<dbReference type="InterPro" id="IPR015421">
    <property type="entry name" value="PyrdxlP-dep_Trfase_major"/>
</dbReference>
<reference evidence="10 11" key="1">
    <citation type="journal article" date="2011" name="PLoS Genet.">
        <title>Sequence conservation and functional constraint on intergenic spacers in reduced genomes of the obligate symbiont buchnera.</title>
        <authorList>
            <person name="Degnan P.H."/>
            <person name="Ochman H."/>
            <person name="Moran N.A."/>
        </authorList>
    </citation>
    <scope>NUCLEOTIDE SEQUENCE [LARGE SCALE GENOMIC DNA]</scope>
    <source>
        <strain evidence="10 11">Ak</strain>
    </source>
</reference>
<dbReference type="EC" id="2.6.1.62" evidence="9"/>
<comment type="subunit">
    <text evidence="9">Homodimer.</text>
</comment>
<evidence type="ECO:0000256" key="3">
    <source>
        <dbReference type="ARBA" id="ARBA00022576"/>
    </source>
</evidence>
<dbReference type="PANTHER" id="PTHR42684">
    <property type="entry name" value="ADENOSYLMETHIONINE-8-AMINO-7-OXONONANOATE AMINOTRANSFERASE"/>
    <property type="match status" value="1"/>
</dbReference>
<evidence type="ECO:0000256" key="8">
    <source>
        <dbReference type="ARBA" id="ARBA00048449"/>
    </source>
</evidence>
<dbReference type="STRING" id="1005090.BAKON_294"/>
<feature type="modified residue" description="N6-(pyridoxal phosphate)lysine" evidence="9">
    <location>
        <position position="274"/>
    </location>
</feature>
<organism evidence="10 11">
    <name type="scientific">Buchnera aphidicola str. Ak</name>
    <name type="common">Acyrthosiphon kondoi</name>
    <dbReference type="NCBI Taxonomy" id="1005090"/>
    <lineage>
        <taxon>Bacteria</taxon>
        <taxon>Pseudomonadati</taxon>
        <taxon>Pseudomonadota</taxon>
        <taxon>Gammaproteobacteria</taxon>
        <taxon>Enterobacterales</taxon>
        <taxon>Erwiniaceae</taxon>
        <taxon>Buchnera</taxon>
    </lineage>
</organism>
<dbReference type="Gene3D" id="3.90.1150.10">
    <property type="entry name" value="Aspartate Aminotransferase, domain 1"/>
    <property type="match status" value="1"/>
</dbReference>
<dbReference type="AlphaFoldDB" id="G2LN06"/>
<comment type="catalytic activity">
    <reaction evidence="8 9">
        <text>(8S)-8-amino-7-oxononanoate + S-adenosyl-L-methionine = S-adenosyl-4-methylsulfanyl-2-oxobutanoate + (7R,8S)-7,8-diammoniononanoate</text>
        <dbReference type="Rhea" id="RHEA:16861"/>
        <dbReference type="ChEBI" id="CHEBI:16490"/>
        <dbReference type="ChEBI" id="CHEBI:59789"/>
        <dbReference type="ChEBI" id="CHEBI:149468"/>
        <dbReference type="ChEBI" id="CHEBI:149469"/>
        <dbReference type="EC" id="2.6.1.62"/>
    </reaction>
</comment>
<feature type="binding site" evidence="9">
    <location>
        <begin position="112"/>
        <end position="113"/>
    </location>
    <ligand>
        <name>pyridoxal 5'-phosphate</name>
        <dbReference type="ChEBI" id="CHEBI:597326"/>
    </ligand>
</feature>
<dbReference type="Gene3D" id="3.40.640.10">
    <property type="entry name" value="Type I PLP-dependent aspartate aminotransferase-like (Major domain)"/>
    <property type="match status" value="1"/>
</dbReference>
<protein>
    <recommendedName>
        <fullName evidence="9">Adenosylmethionine-8-amino-7-oxononanoate aminotransferase</fullName>
        <ecNumber evidence="9">2.6.1.62</ecNumber>
    </recommendedName>
    <alternativeName>
        <fullName evidence="9">7,8-diamino-pelargonic acid aminotransferase</fullName>
        <shortName evidence="9">DAPA AT</shortName>
        <shortName evidence="9">DAPA aminotransferase</shortName>
    </alternativeName>
    <alternativeName>
        <fullName evidence="9">7,8-diaminononanoate synthase</fullName>
        <shortName evidence="9">DANS</shortName>
    </alternativeName>
    <alternativeName>
        <fullName evidence="9">Diaminopelargonic acid synthase</fullName>
    </alternativeName>
</protein>
<dbReference type="NCBIfam" id="NF004624">
    <property type="entry name" value="PRK05964.1"/>
    <property type="match status" value="1"/>
</dbReference>
<dbReference type="HAMAP" id="MF_00834">
    <property type="entry name" value="BioA"/>
    <property type="match status" value="1"/>
</dbReference>
<dbReference type="FunFam" id="3.40.640.10:FF:000041">
    <property type="entry name" value="Adenosylmethionine-8-amino-7-oxononanoate aminotransferase"/>
    <property type="match status" value="1"/>
</dbReference>
<evidence type="ECO:0000256" key="6">
    <source>
        <dbReference type="ARBA" id="ARBA00022756"/>
    </source>
</evidence>
<evidence type="ECO:0000313" key="11">
    <source>
        <dbReference type="Proteomes" id="UP000001269"/>
    </source>
</evidence>
<dbReference type="NCBIfam" id="NF005940">
    <property type="entry name" value="PRK07986.1"/>
    <property type="match status" value="1"/>
</dbReference>
<evidence type="ECO:0000256" key="2">
    <source>
        <dbReference type="ARBA" id="ARBA00005063"/>
    </source>
</evidence>
<dbReference type="GO" id="GO:0004015">
    <property type="term" value="F:adenosylmethionine-8-amino-7-oxononanoate transaminase activity"/>
    <property type="evidence" value="ECO:0007669"/>
    <property type="project" value="UniProtKB-UniRule"/>
</dbReference>
<dbReference type="Pfam" id="PF00202">
    <property type="entry name" value="Aminotran_3"/>
    <property type="match status" value="1"/>
</dbReference>
<evidence type="ECO:0000313" key="10">
    <source>
        <dbReference type="EMBL" id="AEO08644.1"/>
    </source>
</evidence>
<dbReference type="InterPro" id="IPR005814">
    <property type="entry name" value="Aminotrans_3"/>
</dbReference>
<dbReference type="PATRIC" id="fig|1005090.4.peg.287"/>
<proteinExistence type="inferred from homology"/>
<gene>
    <name evidence="9 10" type="primary">bioA</name>
    <name evidence="10" type="ORF">BAKON_294</name>
</gene>
<dbReference type="KEGG" id="bak:BAKON_294"/>
<dbReference type="PANTHER" id="PTHR42684:SF17">
    <property type="entry name" value="ADENOSYLMETHIONINE-8-AMINO-7-OXONONANOATE AMINOTRANSFERASE"/>
    <property type="match status" value="1"/>
</dbReference>
<dbReference type="CDD" id="cd00610">
    <property type="entry name" value="OAT_like"/>
    <property type="match status" value="1"/>
</dbReference>
<comment type="pathway">
    <text evidence="2 9">Cofactor biosynthesis; biotin biosynthesis; 7,8-diaminononanoate from 8-amino-7-oxononanoate (SAM route): step 1/1.</text>
</comment>
<evidence type="ECO:0000256" key="5">
    <source>
        <dbReference type="ARBA" id="ARBA00022691"/>
    </source>
</evidence>
<accession>G2LN06</accession>
<comment type="cofactor">
    <cofactor evidence="1 9">
        <name>pyridoxal 5'-phosphate</name>
        <dbReference type="ChEBI" id="CHEBI:597326"/>
    </cofactor>
</comment>
<comment type="similarity">
    <text evidence="9">Belongs to the class-III pyridoxal-phosphate-dependent aminotransferase family. BioA subfamily.</text>
</comment>
<feature type="binding site" evidence="9">
    <location>
        <position position="245"/>
    </location>
    <ligand>
        <name>pyridoxal 5'-phosphate</name>
        <dbReference type="ChEBI" id="CHEBI:597326"/>
    </ligand>
</feature>
<comment type="function">
    <text evidence="9">Catalyzes the transfer of the alpha-amino group from S-adenosyl-L-methionine (SAM) to 7-keto-8-aminopelargonic acid (KAPA) to form 7,8-diaminopelargonic acid (DAPA). It is the only aminotransferase known to utilize SAM as an amino donor.</text>
</comment>
<dbReference type="eggNOG" id="COG0161">
    <property type="taxonomic scope" value="Bacteria"/>
</dbReference>
<dbReference type="InterPro" id="IPR015424">
    <property type="entry name" value="PyrdxlP-dep_Trfase"/>
</dbReference>
<dbReference type="SUPFAM" id="SSF53383">
    <property type="entry name" value="PLP-dependent transferases"/>
    <property type="match status" value="1"/>
</dbReference>
<feature type="binding site" evidence="9">
    <location>
        <position position="307"/>
    </location>
    <ligand>
        <name>substrate</name>
    </ligand>
</feature>
<comment type="subcellular location">
    <subcellularLocation>
        <location evidence="9">Cytoplasm</location>
    </subcellularLocation>
</comment>
<dbReference type="OrthoDB" id="9801052at2"/>
<keyword evidence="3 9" id="KW-0032">Aminotransferase</keyword>
<dbReference type="GO" id="GO:0009102">
    <property type="term" value="P:biotin biosynthetic process"/>
    <property type="evidence" value="ECO:0007669"/>
    <property type="project" value="UniProtKB-UniRule"/>
</dbReference>
<sequence>MSQSDTFFDYKHIWHPYASMINPIPCYTVISAKGVYLKLKNGKNIIDGMSSWWSAIHGYNHPILNKALKKQMRKMSHVMFGGITHPSAIALCRRLIALTPEKLDCVFLSDSGSVAIEVAIKMLIQYWQSLGQKRKLFLTIRNGYHGDTFAAMSVSDPDNSLHKIYNDLLPKNLFADAPVSSFYKDWNNSDVISFKKIIEKNSLKIAGVILEPIVQGVGGMNFYHPTYLQKIKILCDHYSIPVIFDEIATGFGRTGKIFAFEHANVVPDILCLGKSITGGTITLAATLSSRHIADTISKSKAGCFMHGPTYMGNPLACAVANANIKLLKTNQWKIQVSNIEKQLFKNLLPLRNHPYVIDVRILGAIGVVECLYSVNMCLIQKFFVENGVWIRPFKKLIYIVPPYTISYNALKKLINVIKKALNKTELFNFNATHV</sequence>
<dbReference type="PROSITE" id="PS00600">
    <property type="entry name" value="AA_TRANSFER_CLASS_3"/>
    <property type="match status" value="1"/>
</dbReference>
<evidence type="ECO:0000256" key="4">
    <source>
        <dbReference type="ARBA" id="ARBA00022679"/>
    </source>
</evidence>
<dbReference type="HOGENOM" id="CLU_016922_4_3_6"/>
<keyword evidence="4 9" id="KW-0808">Transferase</keyword>
<feature type="binding site" evidence="9">
    <location>
        <position position="144"/>
    </location>
    <ligand>
        <name>substrate</name>
    </ligand>
</feature>
<evidence type="ECO:0000256" key="7">
    <source>
        <dbReference type="ARBA" id="ARBA00022898"/>
    </source>
</evidence>
<dbReference type="UniPathway" id="UPA00078">
    <property type="reaction ID" value="UER00160"/>
</dbReference>
<keyword evidence="9" id="KW-0963">Cytoplasm</keyword>
<evidence type="ECO:0000256" key="9">
    <source>
        <dbReference type="HAMAP-Rule" id="MF_00834"/>
    </source>
</evidence>
<dbReference type="GO" id="GO:0030170">
    <property type="term" value="F:pyridoxal phosphate binding"/>
    <property type="evidence" value="ECO:0007669"/>
    <property type="project" value="UniProtKB-UniRule"/>
</dbReference>